<dbReference type="Proteomes" id="UP000824120">
    <property type="component" value="Chromosome 12"/>
</dbReference>
<protein>
    <submittedName>
        <fullName evidence="1">Uncharacterized protein</fullName>
    </submittedName>
</protein>
<keyword evidence="2" id="KW-1185">Reference proteome</keyword>
<organism evidence="1 2">
    <name type="scientific">Solanum commersonii</name>
    <name type="common">Commerson's wild potato</name>
    <name type="synonym">Commerson's nightshade</name>
    <dbReference type="NCBI Taxonomy" id="4109"/>
    <lineage>
        <taxon>Eukaryota</taxon>
        <taxon>Viridiplantae</taxon>
        <taxon>Streptophyta</taxon>
        <taxon>Embryophyta</taxon>
        <taxon>Tracheophyta</taxon>
        <taxon>Spermatophyta</taxon>
        <taxon>Magnoliopsida</taxon>
        <taxon>eudicotyledons</taxon>
        <taxon>Gunneridae</taxon>
        <taxon>Pentapetalae</taxon>
        <taxon>asterids</taxon>
        <taxon>lamiids</taxon>
        <taxon>Solanales</taxon>
        <taxon>Solanaceae</taxon>
        <taxon>Solanoideae</taxon>
        <taxon>Solaneae</taxon>
        <taxon>Solanum</taxon>
    </lineage>
</organism>
<evidence type="ECO:0000313" key="2">
    <source>
        <dbReference type="Proteomes" id="UP000824120"/>
    </source>
</evidence>
<sequence>MAEDINNLKEDIHRLKEKNVIIEVRLDNIESLRDLVNNSNSPSSLEEETNNLDFMQNLYLKNDFKK</sequence>
<evidence type="ECO:0000313" key="1">
    <source>
        <dbReference type="EMBL" id="KAG5570740.1"/>
    </source>
</evidence>
<name>A0A9J5W675_SOLCO</name>
<dbReference type="AlphaFoldDB" id="A0A9J5W675"/>
<proteinExistence type="predicted"/>
<reference evidence="1 2" key="1">
    <citation type="submission" date="2020-09" db="EMBL/GenBank/DDBJ databases">
        <title>De no assembly of potato wild relative species, Solanum commersonii.</title>
        <authorList>
            <person name="Cho K."/>
        </authorList>
    </citation>
    <scope>NUCLEOTIDE SEQUENCE [LARGE SCALE GENOMIC DNA]</scope>
    <source>
        <strain evidence="1">LZ3.2</strain>
        <tissue evidence="1">Leaf</tissue>
    </source>
</reference>
<gene>
    <name evidence="1" type="ORF">H5410_060506</name>
</gene>
<accession>A0A9J5W675</accession>
<comment type="caution">
    <text evidence="1">The sequence shown here is derived from an EMBL/GenBank/DDBJ whole genome shotgun (WGS) entry which is preliminary data.</text>
</comment>
<dbReference type="OrthoDB" id="1743486at2759"/>
<dbReference type="EMBL" id="JACXVP010000012">
    <property type="protein sequence ID" value="KAG5570740.1"/>
    <property type="molecule type" value="Genomic_DNA"/>
</dbReference>